<evidence type="ECO:0000313" key="3">
    <source>
        <dbReference type="Proteomes" id="UP000199223"/>
    </source>
</evidence>
<accession>A0A1H6W3J1</accession>
<dbReference type="InterPro" id="IPR051783">
    <property type="entry name" value="NAD(P)-dependent_oxidoreduct"/>
</dbReference>
<dbReference type="EMBL" id="FNZA01000004">
    <property type="protein sequence ID" value="SEJ10396.1"/>
    <property type="molecule type" value="Genomic_DNA"/>
</dbReference>
<dbReference type="InterPro" id="IPR036291">
    <property type="entry name" value="NAD(P)-bd_dom_sf"/>
</dbReference>
<dbReference type="PANTHER" id="PTHR48079">
    <property type="entry name" value="PROTEIN YEEZ"/>
    <property type="match status" value="1"/>
</dbReference>
<reference evidence="3" key="1">
    <citation type="submission" date="2016-10" db="EMBL/GenBank/DDBJ databases">
        <authorList>
            <person name="Varghese N."/>
            <person name="Submissions S."/>
        </authorList>
    </citation>
    <scope>NUCLEOTIDE SEQUENCE [LARGE SCALE GENOMIC DNA]</scope>
    <source>
        <strain evidence="3">CGMCC 1.10218</strain>
    </source>
</reference>
<dbReference type="GO" id="GO:0005737">
    <property type="term" value="C:cytoplasm"/>
    <property type="evidence" value="ECO:0007669"/>
    <property type="project" value="TreeGrafter"/>
</dbReference>
<dbReference type="GO" id="GO:0004029">
    <property type="term" value="F:aldehyde dehydrogenase (NAD+) activity"/>
    <property type="evidence" value="ECO:0007669"/>
    <property type="project" value="TreeGrafter"/>
</dbReference>
<dbReference type="InterPro" id="IPR016040">
    <property type="entry name" value="NAD(P)-bd_dom"/>
</dbReference>
<keyword evidence="3" id="KW-1185">Reference proteome</keyword>
<organism evidence="2 3">
    <name type="scientific">Deinococcus reticulitermitis</name>
    <dbReference type="NCBI Taxonomy" id="856736"/>
    <lineage>
        <taxon>Bacteria</taxon>
        <taxon>Thermotogati</taxon>
        <taxon>Deinococcota</taxon>
        <taxon>Deinococci</taxon>
        <taxon>Deinococcales</taxon>
        <taxon>Deinococcaceae</taxon>
        <taxon>Deinococcus</taxon>
    </lineage>
</organism>
<evidence type="ECO:0000259" key="1">
    <source>
        <dbReference type="Pfam" id="PF13460"/>
    </source>
</evidence>
<feature type="domain" description="NAD(P)-binding" evidence="1">
    <location>
        <begin position="5"/>
        <end position="159"/>
    </location>
</feature>
<dbReference type="CDD" id="cd05266">
    <property type="entry name" value="SDR_a4"/>
    <property type="match status" value="1"/>
</dbReference>
<name>A0A1H6W3J1_9DEIO</name>
<evidence type="ECO:0000313" key="2">
    <source>
        <dbReference type="EMBL" id="SEJ10396.1"/>
    </source>
</evidence>
<dbReference type="PANTHER" id="PTHR48079:SF6">
    <property type="entry name" value="NAD(P)-BINDING DOMAIN-CONTAINING PROTEIN-RELATED"/>
    <property type="match status" value="1"/>
</dbReference>
<dbReference type="SUPFAM" id="SSF51735">
    <property type="entry name" value="NAD(P)-binding Rossmann-fold domains"/>
    <property type="match status" value="1"/>
</dbReference>
<gene>
    <name evidence="2" type="ORF">SAMN04488058_1049</name>
</gene>
<protein>
    <submittedName>
        <fullName evidence="2">Nucleoside-diphosphate-sugar epimerase</fullName>
    </submittedName>
</protein>
<dbReference type="STRING" id="856736.SAMN04488058_1049"/>
<dbReference type="Gene3D" id="3.40.50.720">
    <property type="entry name" value="NAD(P)-binding Rossmann-like Domain"/>
    <property type="match status" value="1"/>
</dbReference>
<dbReference type="Pfam" id="PF13460">
    <property type="entry name" value="NAD_binding_10"/>
    <property type="match status" value="1"/>
</dbReference>
<proteinExistence type="predicted"/>
<dbReference type="AlphaFoldDB" id="A0A1H6W3J1"/>
<sequence>MIGCGWLGAPLASALLDRGAEVRGSATSAEKVERLRAQGIGAELLRLNPQTPADDPALTRLLDGAAALVLTVPPPRGAARETYPALLAPVLRAADRAQVPRLLFTSSTGVYPDEPREMTEEGAQAAPDAPSVLLRAEALAQTSVVRPVVLRLAGLYGPGRPAGRFLAGRKDVPGGGAPVNLLHLEDAVGAVLTLLQGDQAGTFNVCAAAHPLRRDFYPAAARALGLEAPTFAPDEASGKTVSSARLRRETSFRFRHDDLGGEGGR</sequence>
<dbReference type="Proteomes" id="UP000199223">
    <property type="component" value="Unassembled WGS sequence"/>
</dbReference>